<proteinExistence type="predicted"/>
<keyword evidence="3" id="KW-1185">Reference proteome</keyword>
<gene>
    <name evidence="2" type="ORF">D4Z93_02325</name>
</gene>
<organism evidence="2 3">
    <name type="scientific">Clostridium fermenticellae</name>
    <dbReference type="NCBI Taxonomy" id="2068654"/>
    <lineage>
        <taxon>Bacteria</taxon>
        <taxon>Bacillati</taxon>
        <taxon>Bacillota</taxon>
        <taxon>Clostridia</taxon>
        <taxon>Eubacteriales</taxon>
        <taxon>Clostridiaceae</taxon>
        <taxon>Clostridium</taxon>
    </lineage>
</organism>
<accession>A0A386H1L6</accession>
<dbReference type="EMBL" id="CP032416">
    <property type="protein sequence ID" value="AYD39435.1"/>
    <property type="molecule type" value="Genomic_DNA"/>
</dbReference>
<name>A0A386H1L6_9CLOT</name>
<evidence type="ECO:0000313" key="2">
    <source>
        <dbReference type="EMBL" id="AYD39435.1"/>
    </source>
</evidence>
<dbReference type="AlphaFoldDB" id="A0A386H1L6"/>
<evidence type="ECO:0000313" key="3">
    <source>
        <dbReference type="Proteomes" id="UP000266301"/>
    </source>
</evidence>
<keyword evidence="1" id="KW-1133">Transmembrane helix</keyword>
<keyword evidence="1" id="KW-0472">Membrane</keyword>
<protein>
    <submittedName>
        <fullName evidence="2">Uncharacterized protein</fullName>
    </submittedName>
</protein>
<dbReference type="OrthoDB" id="9777593at2"/>
<reference evidence="2 3" key="1">
    <citation type="journal article" date="2019" name="Int. J. Syst. Evol. Microbiol.">
        <title>Clostridium fermenticellae sp. nov., isolated from the mud in a fermentation cellar for the production of the Chinese liquor, baijiu.</title>
        <authorList>
            <person name="Xu P.X."/>
            <person name="Chai L.J."/>
            <person name="Qiu T."/>
            <person name="Zhang X.J."/>
            <person name="Lu Z.M."/>
            <person name="Xiao C."/>
            <person name="Wang S.T."/>
            <person name="Shen C.H."/>
            <person name="Shi J.S."/>
            <person name="Xu Z.H."/>
        </authorList>
    </citation>
    <scope>NUCLEOTIDE SEQUENCE [LARGE SCALE GENOMIC DNA]</scope>
    <source>
        <strain evidence="2 3">JN500901</strain>
    </source>
</reference>
<dbReference type="KEGG" id="cfer:D4Z93_02325"/>
<feature type="transmembrane region" description="Helical" evidence="1">
    <location>
        <begin position="12"/>
        <end position="30"/>
    </location>
</feature>
<evidence type="ECO:0000256" key="1">
    <source>
        <dbReference type="SAM" id="Phobius"/>
    </source>
</evidence>
<dbReference type="Proteomes" id="UP000266301">
    <property type="component" value="Chromosome"/>
</dbReference>
<sequence length="126" mass="14100">MIFHYNSGTVRGCALISFILVSCFFQAILIPKYQNLPSNPDIYLMTPSAAFLKEDSELAVYDINPKVVSGEIRNIILDVELQMGLPVIGSVQCAIIDHPDWFRDSVYPNHTGNKLFAEIINQAIAR</sequence>
<keyword evidence="1" id="KW-0812">Transmembrane</keyword>